<name>A0AAN6WTG6_9PEZI</name>
<sequence>MGVKTIGKRGATSSYLRAYDPVAEKLAESGIFTGVARKKRGVTVDNTRINITSEALCDDVLTYIKSTLSPRHDGCDIVDLFPGVGVFSRKLNDLLKPRSHLLLEPDEDFYTPFLQPLLDRPGTKLLQKSGIIWEDLEEVLSPEHLPHQVKRKYRLDETPERNDTLLVVVNLSMWPKRRFRTFHNVAALVLYQFMTSMRTAALFQQYGRVRMLIWVEESDKLPLLPRTLQRRRRLSVDVDLNTEWICEVAGPDKADAALTSSSEGWFRRDHNIDLKSMELALARMKEAGITTIPGRETADLKEYLEKVANGEYDPKGSMMGMTKRASKTAVWAEKIYEAWDRGEIEKGTALHKTLKTMRHLDSSNTKNLIKCMDQIDMRLQIEQKLIEAEAKNDALALEVARELEAEWEAYMKEHFAKEKLRADFLLHRDNLIAIQSDPPLLAWDRRYAEPLRVKPEEFFPNVPCSLIDIQPAALDSILREKGPDTNRGGDMFELIAPSLIQAPTSPIEKVLEAAYVGAGTGVIPYCKSLTDPKQGGTPLKGPFGKLTPRLLNAAQLVDIAKAWSNWPFKPTWEDLVVRHTESDVEVRESDILRGNSGGSADDDL</sequence>
<reference evidence="8" key="2">
    <citation type="submission" date="2023-05" db="EMBL/GenBank/DDBJ databases">
        <authorList>
            <consortium name="Lawrence Berkeley National Laboratory"/>
            <person name="Steindorff A."/>
            <person name="Hensen N."/>
            <person name="Bonometti L."/>
            <person name="Westerberg I."/>
            <person name="Brannstrom I.O."/>
            <person name="Guillou S."/>
            <person name="Cros-Aarteil S."/>
            <person name="Calhoun S."/>
            <person name="Haridas S."/>
            <person name="Kuo A."/>
            <person name="Mondo S."/>
            <person name="Pangilinan J."/>
            <person name="Riley R."/>
            <person name="Labutti K."/>
            <person name="Andreopoulos B."/>
            <person name="Lipzen A."/>
            <person name="Chen C."/>
            <person name="Yanf M."/>
            <person name="Daum C."/>
            <person name="Ng V."/>
            <person name="Clum A."/>
            <person name="Ohm R."/>
            <person name="Martin F."/>
            <person name="Silar P."/>
            <person name="Natvig D."/>
            <person name="Lalanne C."/>
            <person name="Gautier V."/>
            <person name="Ament-Velasquez S.L."/>
            <person name="Kruys A."/>
            <person name="Hutchinson M.I."/>
            <person name="Powell A.J."/>
            <person name="Barry K."/>
            <person name="Miller A.N."/>
            <person name="Grigoriev I.V."/>
            <person name="Debuchy R."/>
            <person name="Gladieux P."/>
            <person name="Thoren M.H."/>
            <person name="Johannesson H."/>
        </authorList>
    </citation>
    <scope>NUCLEOTIDE SEQUENCE</scope>
    <source>
        <strain evidence="8">PSN309</strain>
    </source>
</reference>
<dbReference type="GO" id="GO:0034245">
    <property type="term" value="C:mitochondrial DNA-directed RNA polymerase complex"/>
    <property type="evidence" value="ECO:0007669"/>
    <property type="project" value="TreeGrafter"/>
</dbReference>
<dbReference type="GO" id="GO:0005759">
    <property type="term" value="C:mitochondrial matrix"/>
    <property type="evidence" value="ECO:0007669"/>
    <property type="project" value="TreeGrafter"/>
</dbReference>
<evidence type="ECO:0000256" key="7">
    <source>
        <dbReference type="RuleBase" id="RU362106"/>
    </source>
</evidence>
<evidence type="ECO:0000256" key="1">
    <source>
        <dbReference type="ARBA" id="ARBA00004173"/>
    </source>
</evidence>
<comment type="caution">
    <text evidence="8">The sequence shown here is derived from an EMBL/GenBank/DDBJ whole genome shotgun (WGS) entry which is preliminary data.</text>
</comment>
<dbReference type="EMBL" id="MU864396">
    <property type="protein sequence ID" value="KAK4187875.1"/>
    <property type="molecule type" value="Genomic_DNA"/>
</dbReference>
<comment type="similarity">
    <text evidence="7">Belongs to the class I-like SAM-binding methyltransferase superfamily. rRNA adenine N(6)-methyltransferase family.</text>
</comment>
<comment type="subcellular location">
    <subcellularLocation>
        <location evidence="1">Mitochondrion</location>
    </subcellularLocation>
</comment>
<dbReference type="Pfam" id="PF00398">
    <property type="entry name" value="RrnaAD"/>
    <property type="match status" value="1"/>
</dbReference>
<organism evidence="8 9">
    <name type="scientific">Podospora australis</name>
    <dbReference type="NCBI Taxonomy" id="1536484"/>
    <lineage>
        <taxon>Eukaryota</taxon>
        <taxon>Fungi</taxon>
        <taxon>Dikarya</taxon>
        <taxon>Ascomycota</taxon>
        <taxon>Pezizomycotina</taxon>
        <taxon>Sordariomycetes</taxon>
        <taxon>Sordariomycetidae</taxon>
        <taxon>Sordariales</taxon>
        <taxon>Podosporaceae</taxon>
        <taxon>Podospora</taxon>
    </lineage>
</organism>
<dbReference type="PANTHER" id="PTHR11727:SF17">
    <property type="entry name" value="DIMETHYLADENOSINE TRANSFERASE 1, MITOCHONDRIAL"/>
    <property type="match status" value="1"/>
</dbReference>
<evidence type="ECO:0000256" key="6">
    <source>
        <dbReference type="ARBA" id="ARBA00024915"/>
    </source>
</evidence>
<reference evidence="8" key="1">
    <citation type="journal article" date="2023" name="Mol. Phylogenet. Evol.">
        <title>Genome-scale phylogeny and comparative genomics of the fungal order Sordariales.</title>
        <authorList>
            <person name="Hensen N."/>
            <person name="Bonometti L."/>
            <person name="Westerberg I."/>
            <person name="Brannstrom I.O."/>
            <person name="Guillou S."/>
            <person name="Cros-Aarteil S."/>
            <person name="Calhoun S."/>
            <person name="Haridas S."/>
            <person name="Kuo A."/>
            <person name="Mondo S."/>
            <person name="Pangilinan J."/>
            <person name="Riley R."/>
            <person name="LaButti K."/>
            <person name="Andreopoulos B."/>
            <person name="Lipzen A."/>
            <person name="Chen C."/>
            <person name="Yan M."/>
            <person name="Daum C."/>
            <person name="Ng V."/>
            <person name="Clum A."/>
            <person name="Steindorff A."/>
            <person name="Ohm R.A."/>
            <person name="Martin F."/>
            <person name="Silar P."/>
            <person name="Natvig D.O."/>
            <person name="Lalanne C."/>
            <person name="Gautier V."/>
            <person name="Ament-Velasquez S.L."/>
            <person name="Kruys A."/>
            <person name="Hutchinson M.I."/>
            <person name="Powell A.J."/>
            <person name="Barry K."/>
            <person name="Miller A.N."/>
            <person name="Grigoriev I.V."/>
            <person name="Debuchy R."/>
            <person name="Gladieux P."/>
            <person name="Hiltunen Thoren M."/>
            <person name="Johannesson H."/>
        </authorList>
    </citation>
    <scope>NUCLEOTIDE SEQUENCE</scope>
    <source>
        <strain evidence="8">PSN309</strain>
    </source>
</reference>
<dbReference type="GO" id="GO:0006364">
    <property type="term" value="P:rRNA processing"/>
    <property type="evidence" value="ECO:0007669"/>
    <property type="project" value="UniProtKB-KW"/>
</dbReference>
<keyword evidence="5" id="KW-0694">RNA-binding</keyword>
<keyword evidence="3 7" id="KW-0808">Transferase</keyword>
<comment type="function">
    <text evidence="6">Mitochondrial transcription factor that confers selective promoter recognition on the core subunit of the yeast mitochondrial RNA polymerase. Interacts with DNA in a non-specific manner.</text>
</comment>
<evidence type="ECO:0000256" key="5">
    <source>
        <dbReference type="ARBA" id="ARBA00022884"/>
    </source>
</evidence>
<keyword evidence="9" id="KW-1185">Reference proteome</keyword>
<dbReference type="InterPro" id="IPR023165">
    <property type="entry name" value="rRNA_Ade_diMease-like_C"/>
</dbReference>
<keyword evidence="2 7" id="KW-0489">Methyltransferase</keyword>
<dbReference type="SUPFAM" id="SSF53335">
    <property type="entry name" value="S-adenosyl-L-methionine-dependent methyltransferases"/>
    <property type="match status" value="1"/>
</dbReference>
<dbReference type="AlphaFoldDB" id="A0AAN6WTG6"/>
<evidence type="ECO:0000313" key="9">
    <source>
        <dbReference type="Proteomes" id="UP001302126"/>
    </source>
</evidence>
<accession>A0AAN6WTG6</accession>
<keyword evidence="7" id="KW-0698">rRNA processing</keyword>
<evidence type="ECO:0000256" key="2">
    <source>
        <dbReference type="ARBA" id="ARBA00022603"/>
    </source>
</evidence>
<evidence type="ECO:0000313" key="8">
    <source>
        <dbReference type="EMBL" id="KAK4187875.1"/>
    </source>
</evidence>
<dbReference type="GO" id="GO:0008168">
    <property type="term" value="F:methyltransferase activity"/>
    <property type="evidence" value="ECO:0007669"/>
    <property type="project" value="UniProtKB-KW"/>
</dbReference>
<evidence type="ECO:0000256" key="3">
    <source>
        <dbReference type="ARBA" id="ARBA00022679"/>
    </source>
</evidence>
<dbReference type="Proteomes" id="UP001302126">
    <property type="component" value="Unassembled WGS sequence"/>
</dbReference>
<dbReference type="GO" id="GO:0032259">
    <property type="term" value="P:methylation"/>
    <property type="evidence" value="ECO:0007669"/>
    <property type="project" value="UniProtKB-KW"/>
</dbReference>
<protein>
    <recommendedName>
        <fullName evidence="7">rRNA adenine N(6)-methyltransferase</fullName>
        <ecNumber evidence="7">2.1.1.-</ecNumber>
    </recommendedName>
</protein>
<evidence type="ECO:0000256" key="4">
    <source>
        <dbReference type="ARBA" id="ARBA00022691"/>
    </source>
</evidence>
<dbReference type="PANTHER" id="PTHR11727">
    <property type="entry name" value="DIMETHYLADENOSINE TRANSFERASE"/>
    <property type="match status" value="1"/>
</dbReference>
<dbReference type="Gene3D" id="1.10.8.100">
    <property type="entry name" value="Ribosomal RNA adenine dimethylase-like, domain 2"/>
    <property type="match status" value="1"/>
</dbReference>
<dbReference type="Gene3D" id="3.40.50.150">
    <property type="entry name" value="Vaccinia Virus protein VP39"/>
    <property type="match status" value="1"/>
</dbReference>
<proteinExistence type="inferred from homology"/>
<dbReference type="GO" id="GO:0003723">
    <property type="term" value="F:RNA binding"/>
    <property type="evidence" value="ECO:0007669"/>
    <property type="project" value="UniProtKB-KW"/>
</dbReference>
<dbReference type="InterPro" id="IPR001737">
    <property type="entry name" value="KsgA/Erm"/>
</dbReference>
<dbReference type="InterPro" id="IPR029063">
    <property type="entry name" value="SAM-dependent_MTases_sf"/>
</dbReference>
<dbReference type="GO" id="GO:0034246">
    <property type="term" value="F:mitochondrial transcription factor activity"/>
    <property type="evidence" value="ECO:0007669"/>
    <property type="project" value="TreeGrafter"/>
</dbReference>
<dbReference type="GO" id="GO:0006391">
    <property type="term" value="P:transcription initiation at mitochondrial promoter"/>
    <property type="evidence" value="ECO:0007669"/>
    <property type="project" value="TreeGrafter"/>
</dbReference>
<keyword evidence="4 7" id="KW-0949">S-adenosyl-L-methionine</keyword>
<dbReference type="EC" id="2.1.1.-" evidence="7"/>
<gene>
    <name evidence="8" type="ORF">QBC35DRAFT_383944</name>
</gene>